<keyword evidence="4" id="KW-1185">Reference proteome</keyword>
<evidence type="ECO:0000259" key="2">
    <source>
        <dbReference type="PROSITE" id="PS51462"/>
    </source>
</evidence>
<feature type="domain" description="Nudix hydrolase" evidence="2">
    <location>
        <begin position="7"/>
        <end position="135"/>
    </location>
</feature>
<dbReference type="InterPro" id="IPR015797">
    <property type="entry name" value="NUDIX_hydrolase-like_dom_sf"/>
</dbReference>
<gene>
    <name evidence="3" type="ORF">SAMN05216548_101251</name>
</gene>
<dbReference type="Proteomes" id="UP000199647">
    <property type="component" value="Unassembled WGS sequence"/>
</dbReference>
<dbReference type="InterPro" id="IPR020476">
    <property type="entry name" value="Nudix_hydrolase"/>
</dbReference>
<accession>A0A1H8ZVQ8</accession>
<dbReference type="RefSeq" id="WP_092494767.1">
    <property type="nucleotide sequence ID" value="NZ_FOFG01000001.1"/>
</dbReference>
<dbReference type="PANTHER" id="PTHR43736:SF1">
    <property type="entry name" value="DIHYDRONEOPTERIN TRIPHOSPHATE DIPHOSPHATASE"/>
    <property type="match status" value="1"/>
</dbReference>
<name>A0A1H8ZVQ8_9HYPH</name>
<keyword evidence="1" id="KW-0378">Hydrolase</keyword>
<sequence>MPQNDAGRLVGASLILLSSQAVLMVRRGKPPFDELWSFPGGHVEAGESAEAASRRELREETGLVAGDIVPIGRFQPLPERSALWLDVFAGALPAGEAVAADDAREVALVPFGLVGGLRTTPGATGWIARAIQALCPGLPGGGP</sequence>
<evidence type="ECO:0000256" key="1">
    <source>
        <dbReference type="ARBA" id="ARBA00022801"/>
    </source>
</evidence>
<dbReference type="STRING" id="1855383.SAMN05216548_101251"/>
<dbReference type="AlphaFoldDB" id="A0A1H8ZVQ8"/>
<dbReference type="Gene3D" id="3.90.79.10">
    <property type="entry name" value="Nucleoside Triphosphate Pyrophosphohydrolase"/>
    <property type="match status" value="1"/>
</dbReference>
<reference evidence="3 4" key="1">
    <citation type="submission" date="2016-10" db="EMBL/GenBank/DDBJ databases">
        <authorList>
            <person name="de Groot N.N."/>
        </authorList>
    </citation>
    <scope>NUCLEOTIDE SEQUENCE [LARGE SCALE GENOMIC DNA]</scope>
    <source>
        <strain evidence="3 4">A52C2</strain>
    </source>
</reference>
<dbReference type="SUPFAM" id="SSF55811">
    <property type="entry name" value="Nudix"/>
    <property type="match status" value="1"/>
</dbReference>
<dbReference type="PANTHER" id="PTHR43736">
    <property type="entry name" value="ADP-RIBOSE PYROPHOSPHATASE"/>
    <property type="match status" value="1"/>
</dbReference>
<proteinExistence type="predicted"/>
<dbReference type="PRINTS" id="PR00502">
    <property type="entry name" value="NUDIXFAMILY"/>
</dbReference>
<dbReference type="EMBL" id="FOFG01000001">
    <property type="protein sequence ID" value="SEP68361.1"/>
    <property type="molecule type" value="Genomic_DNA"/>
</dbReference>
<protein>
    <submittedName>
        <fullName evidence="3">ADP-ribose pyrophosphatase YjhB, NUDIX family</fullName>
    </submittedName>
</protein>
<evidence type="ECO:0000313" key="3">
    <source>
        <dbReference type="EMBL" id="SEP68361.1"/>
    </source>
</evidence>
<dbReference type="OrthoDB" id="9761969at2"/>
<dbReference type="InterPro" id="IPR000086">
    <property type="entry name" value="NUDIX_hydrolase_dom"/>
</dbReference>
<dbReference type="Pfam" id="PF00293">
    <property type="entry name" value="NUDIX"/>
    <property type="match status" value="1"/>
</dbReference>
<organism evidence="3 4">
    <name type="scientific">Faunimonas pinastri</name>
    <dbReference type="NCBI Taxonomy" id="1855383"/>
    <lineage>
        <taxon>Bacteria</taxon>
        <taxon>Pseudomonadati</taxon>
        <taxon>Pseudomonadota</taxon>
        <taxon>Alphaproteobacteria</taxon>
        <taxon>Hyphomicrobiales</taxon>
        <taxon>Afifellaceae</taxon>
        <taxon>Faunimonas</taxon>
    </lineage>
</organism>
<evidence type="ECO:0000313" key="4">
    <source>
        <dbReference type="Proteomes" id="UP000199647"/>
    </source>
</evidence>
<dbReference type="GO" id="GO:0016787">
    <property type="term" value="F:hydrolase activity"/>
    <property type="evidence" value="ECO:0007669"/>
    <property type="project" value="UniProtKB-KW"/>
</dbReference>
<dbReference type="PROSITE" id="PS51462">
    <property type="entry name" value="NUDIX"/>
    <property type="match status" value="1"/>
</dbReference>